<dbReference type="CDD" id="cd01140">
    <property type="entry name" value="FatB"/>
    <property type="match status" value="1"/>
</dbReference>
<organism evidence="6 7">
    <name type="scientific">Salisediminibacterium beveridgei</name>
    <dbReference type="NCBI Taxonomy" id="632773"/>
    <lineage>
        <taxon>Bacteria</taxon>
        <taxon>Bacillati</taxon>
        <taxon>Bacillota</taxon>
        <taxon>Bacilli</taxon>
        <taxon>Bacillales</taxon>
        <taxon>Bacillaceae</taxon>
        <taxon>Salisediminibacterium</taxon>
    </lineage>
</organism>
<evidence type="ECO:0000256" key="3">
    <source>
        <dbReference type="ARBA" id="ARBA00022448"/>
    </source>
</evidence>
<dbReference type="Pfam" id="PF01497">
    <property type="entry name" value="Peripla_BP_2"/>
    <property type="match status" value="1"/>
</dbReference>
<dbReference type="EMBL" id="CP012502">
    <property type="protein sequence ID" value="AOM83741.1"/>
    <property type="molecule type" value="Genomic_DNA"/>
</dbReference>
<keyword evidence="7" id="KW-1185">Reference proteome</keyword>
<dbReference type="InterPro" id="IPR033870">
    <property type="entry name" value="FatB"/>
</dbReference>
<name>A0A1D7QXK3_9BACI</name>
<dbReference type="RefSeq" id="WP_069365689.1">
    <property type="nucleotide sequence ID" value="NZ_CP012502.1"/>
</dbReference>
<accession>A0A1D7QXK3</accession>
<evidence type="ECO:0000259" key="5">
    <source>
        <dbReference type="PROSITE" id="PS50983"/>
    </source>
</evidence>
<dbReference type="GO" id="GO:0005886">
    <property type="term" value="C:plasma membrane"/>
    <property type="evidence" value="ECO:0007669"/>
    <property type="project" value="UniProtKB-SubCell"/>
</dbReference>
<dbReference type="InterPro" id="IPR002491">
    <property type="entry name" value="ABC_transptr_periplasmic_BD"/>
</dbReference>
<evidence type="ECO:0000313" key="6">
    <source>
        <dbReference type="EMBL" id="AOM83741.1"/>
    </source>
</evidence>
<dbReference type="OrthoDB" id="63946at2"/>
<dbReference type="PATRIC" id="fig|632773.3.peg.2506"/>
<dbReference type="PANTHER" id="PTHR30532:SF28">
    <property type="entry name" value="PETROBACTIN-BINDING PROTEIN YCLQ"/>
    <property type="match status" value="1"/>
</dbReference>
<dbReference type="GO" id="GO:0030288">
    <property type="term" value="C:outer membrane-bounded periplasmic space"/>
    <property type="evidence" value="ECO:0007669"/>
    <property type="project" value="TreeGrafter"/>
</dbReference>
<keyword evidence="4" id="KW-0732">Signal</keyword>
<proteinExistence type="inferred from homology"/>
<comment type="subcellular location">
    <subcellularLocation>
        <location evidence="1">Cell membrane</location>
        <topology evidence="1">Lipid-anchor</topology>
    </subcellularLocation>
</comment>
<dbReference type="PROSITE" id="PS50983">
    <property type="entry name" value="FE_B12_PBP"/>
    <property type="match status" value="1"/>
</dbReference>
<dbReference type="STRING" id="632773.BBEV_2400"/>
<evidence type="ECO:0000313" key="7">
    <source>
        <dbReference type="Proteomes" id="UP000094463"/>
    </source>
</evidence>
<dbReference type="Proteomes" id="UP000094463">
    <property type="component" value="Chromosome"/>
</dbReference>
<dbReference type="PROSITE" id="PS51257">
    <property type="entry name" value="PROKAR_LIPOPROTEIN"/>
    <property type="match status" value="1"/>
</dbReference>
<sequence length="339" mass="36981">MRKTSLLIIASLITAGLTACGDKESEVGANTAENNQDNLESEDQINDSNLEREENGTSQYPLTISHELGEITLEKKPENVVVFDFGVVDILRDIEVDVQAVPQANVPSYLSEFKSEDYENAGTLFEPDFEAIYGMEPDLIIISGRAADAYDDLTEIAPTLHVAVDTGDYMTSFKENVQLIGEIFDKEDVTDAKLESIESDLDALHELTDNTTARGLILMTSEGELSAYGPGSRFGIIHDDFGVPAADEGIDEANHGMNVSFEYVLETNPEYIFVMDRGAVVSPGEGESAAETLANDLVMNTTAYKEDQIVELNPEYWYISAGGLTSVSGMILDIKAAFE</sequence>
<dbReference type="AlphaFoldDB" id="A0A1D7QXK3"/>
<comment type="similarity">
    <text evidence="2">Belongs to the bacterial solute-binding protein 8 family.</text>
</comment>
<gene>
    <name evidence="6" type="ORF">BBEV_2400</name>
</gene>
<keyword evidence="3" id="KW-0813">Transport</keyword>
<dbReference type="PANTHER" id="PTHR30532">
    <property type="entry name" value="IRON III DICITRATE-BINDING PERIPLASMIC PROTEIN"/>
    <property type="match status" value="1"/>
</dbReference>
<evidence type="ECO:0000256" key="2">
    <source>
        <dbReference type="ARBA" id="ARBA00008814"/>
    </source>
</evidence>
<dbReference type="InterPro" id="IPR051313">
    <property type="entry name" value="Bact_iron-sidero_bind"/>
</dbReference>
<dbReference type="SUPFAM" id="SSF53807">
    <property type="entry name" value="Helical backbone' metal receptor"/>
    <property type="match status" value="1"/>
</dbReference>
<dbReference type="KEGG" id="bbev:BBEV_2400"/>
<feature type="domain" description="Fe/B12 periplasmic-binding" evidence="5">
    <location>
        <begin position="79"/>
        <end position="339"/>
    </location>
</feature>
<evidence type="ECO:0000256" key="4">
    <source>
        <dbReference type="ARBA" id="ARBA00022729"/>
    </source>
</evidence>
<protein>
    <submittedName>
        <fullName evidence="6">Putative iron compound ABC uptake transporter, substrate-binding protein</fullName>
    </submittedName>
</protein>
<dbReference type="Gene3D" id="3.40.50.1980">
    <property type="entry name" value="Nitrogenase molybdenum iron protein domain"/>
    <property type="match status" value="2"/>
</dbReference>
<reference evidence="6 7" key="1">
    <citation type="submission" date="2015-08" db="EMBL/GenBank/DDBJ databases">
        <title>The complete genome sequence of Bacillus beveridgei MLTeJB.</title>
        <authorList>
            <person name="Hanson T.E."/>
            <person name="Mesa C."/>
            <person name="Basesman S.M."/>
            <person name="Oremland R.S."/>
        </authorList>
    </citation>
    <scope>NUCLEOTIDE SEQUENCE [LARGE SCALE GENOMIC DNA]</scope>
    <source>
        <strain evidence="6 7">MLTeJB</strain>
    </source>
</reference>
<dbReference type="GO" id="GO:1901678">
    <property type="term" value="P:iron coordination entity transport"/>
    <property type="evidence" value="ECO:0007669"/>
    <property type="project" value="UniProtKB-ARBA"/>
</dbReference>
<evidence type="ECO:0000256" key="1">
    <source>
        <dbReference type="ARBA" id="ARBA00004193"/>
    </source>
</evidence>